<dbReference type="EMBL" id="CP023275">
    <property type="protein sequence ID" value="ATB70771.1"/>
    <property type="molecule type" value="Genomic_DNA"/>
</dbReference>
<sequence>MSDCKENSLANLFLDISKKLFENFFDYIDNDKYNKLISETVYEIHEKIILMNSGEELEVNYFDFNNPKSLILDILESMLKRTGDGYNFNINSSPDKELLEGALSRISIQLTNGDYNFSPHDDYKFKQIQNSYKLPNKNYDFIYKQSQQNYKKFINKKLNLQMQHKNVYDELVRQGIMIWKDCKNSTLYFKVNPFENNQKTDKAKLSDYLTKLLNRDIEIYDSTNDIKHPEAKKDYLIISLLPMVKMEVFNPSIGWEFQDISNNTLYQNTFEYTTFLKKRHLKPIETVDIKKGIIVQFIKQLSQNEDQFSFIIHWLANFFQNLCSSKACLVLIGDEETTNTFIYDIIKPIFAYRNKYLSIINDKTLQNTNDSLIRDKIFYHISNISTSNTNHKRISNLVLEILSPKYKTTHDAWENHESFINGELIVTSSSDTPYSFLKDSYTRCVVFQVKHLDTILKKMNINRILLKENIFDNLDDFSDILAVYPVDKNYYKIIHTEEKDILSTMKNGILKTKKLNKQIEEFINAIRSNNLNSFVKIEQEDSDLYEEFQYNFQNKMIAQPLLSTYFNIMFDEIIFSDNSIFLEILKEKAPMFKKAPNDKSKYKGKKRYQIV</sequence>
<dbReference type="KEGG" id="sulj:SJPD1_2682"/>
<dbReference type="RefSeq" id="WP_096047577.1">
    <property type="nucleotide sequence ID" value="NZ_CP023275.1"/>
</dbReference>
<organism evidence="1 2">
    <name type="scientific">Sulfurospirillum diekertiae</name>
    <dbReference type="NCBI Taxonomy" id="1854492"/>
    <lineage>
        <taxon>Bacteria</taxon>
        <taxon>Pseudomonadati</taxon>
        <taxon>Campylobacterota</taxon>
        <taxon>Epsilonproteobacteria</taxon>
        <taxon>Campylobacterales</taxon>
        <taxon>Sulfurospirillaceae</taxon>
        <taxon>Sulfurospirillum</taxon>
    </lineage>
</organism>
<protein>
    <submittedName>
        <fullName evidence="1">Uncharacterized protein</fullName>
    </submittedName>
</protein>
<dbReference type="Proteomes" id="UP000217349">
    <property type="component" value="Chromosome"/>
</dbReference>
<dbReference type="OrthoDB" id="5365626at2"/>
<reference evidence="2" key="1">
    <citation type="submission" date="2017-09" db="EMBL/GenBank/DDBJ databases">
        <title>The complete genome of Sulfurospirillum sp. JPD-1.</title>
        <authorList>
            <person name="Goris T."/>
        </authorList>
    </citation>
    <scope>NUCLEOTIDE SEQUENCE [LARGE SCALE GENOMIC DNA]</scope>
    <source>
        <strain evidence="2">JPD-1</strain>
    </source>
</reference>
<dbReference type="AlphaFoldDB" id="A0A290HHS5"/>
<evidence type="ECO:0000313" key="2">
    <source>
        <dbReference type="Proteomes" id="UP000217349"/>
    </source>
</evidence>
<accession>A0A290HHS5</accession>
<evidence type="ECO:0000313" key="1">
    <source>
        <dbReference type="EMBL" id="ATB70771.1"/>
    </source>
</evidence>
<proteinExistence type="predicted"/>
<gene>
    <name evidence="1" type="ORF">SJPD1_2682</name>
</gene>
<name>A0A290HHS5_9BACT</name>